<reference evidence="3" key="2">
    <citation type="submission" date="2018-07" db="EMBL/GenBank/DDBJ databases">
        <authorList>
            <person name="Quirk P.G."/>
            <person name="Krulwich T.A."/>
        </authorList>
    </citation>
    <scope>NUCLEOTIDE SEQUENCE</scope>
</reference>
<evidence type="ECO:0000256" key="1">
    <source>
        <dbReference type="SAM" id="MobiDB-lite"/>
    </source>
</evidence>
<dbReference type="EMBL" id="UFQT01000040">
    <property type="protein sequence ID" value="SSX18605.1"/>
    <property type="molecule type" value="Genomic_DNA"/>
</dbReference>
<dbReference type="Pfam" id="PF07093">
    <property type="entry name" value="SGT1"/>
    <property type="match status" value="1"/>
</dbReference>
<gene>
    <name evidence="3" type="primary">CSON010150</name>
</gene>
<proteinExistence type="predicted"/>
<dbReference type="VEuPathDB" id="VectorBase:CSON010150"/>
<evidence type="ECO:0000313" key="3">
    <source>
        <dbReference type="EMBL" id="SSX18605.1"/>
    </source>
</evidence>
<organism evidence="3">
    <name type="scientific">Culicoides sonorensis</name>
    <name type="common">Biting midge</name>
    <dbReference type="NCBI Taxonomy" id="179676"/>
    <lineage>
        <taxon>Eukaryota</taxon>
        <taxon>Metazoa</taxon>
        <taxon>Ecdysozoa</taxon>
        <taxon>Arthropoda</taxon>
        <taxon>Hexapoda</taxon>
        <taxon>Insecta</taxon>
        <taxon>Pterygota</taxon>
        <taxon>Neoptera</taxon>
        <taxon>Endopterygota</taxon>
        <taxon>Diptera</taxon>
        <taxon>Nematocera</taxon>
        <taxon>Chironomoidea</taxon>
        <taxon>Ceratopogonidae</taxon>
        <taxon>Ceratopogoninae</taxon>
        <taxon>Culicoides</taxon>
        <taxon>Monoculicoides</taxon>
    </lineage>
</organism>
<feature type="compositionally biased region" description="Basic and acidic residues" evidence="1">
    <location>
        <begin position="630"/>
        <end position="643"/>
    </location>
</feature>
<dbReference type="PANTHER" id="PTHR13060:SF0">
    <property type="entry name" value="PROTEIN ECDYSONELESS HOMOLOG"/>
    <property type="match status" value="1"/>
</dbReference>
<dbReference type="AlphaFoldDB" id="A0A336LLL9"/>
<dbReference type="InterPro" id="IPR010770">
    <property type="entry name" value="Ecd"/>
</dbReference>
<sequence length="650" mass="74797">MTSKFKKQPLEFVREDDYVEYFLYPEVSSISELQKLLDEINEIVKEFSKEYIWHKDAFNLKIRDSEEDTVILEDTLKHIDTSSESTKGPILHGVTHYGDNIQDEWFIVALILKLTKNFKGLIARIIDSDGEFLLIEAANHLPKWANPEKCEGKVFLFNGMVHICREAENSEDYSLVKMLEMIRTNSSKFCISNAAFESIHDRVRQYPENIRENHHIATLYVPLAIASILKNRPNLLSAAVLAFCNRDPIDQKVLRAMRYFPPEERVYTSVKFTKCLYAMLMHNHFIPDRRTGWNLPSVKAPEHKAHLNGIKVACGFEILASQANKATDLDSDKNWHRYLDSLKDKNYFQGLLEGSKDYVRLLEKAENFYKEHCNSEKTTTFIAKETLDMLRNVDQDKSELISAQKSLPKEDSDDWLNISSQDLDEMLEKRYGQKSVIQNKISNDGESSKTLSHILSDFLEQKSEFDGIDEPNELNEKKTKKSNKNKKTKGGNIEFNPDEFQAAMQNLLELVIPEDKWDSNSDMSDYDNDDDLEKNLEDMNLGRNGEKSEFDEYMEDMDRELAKTTIGASFEKKKVTKASIDDFDDIEDFQPVDIDANTVKNMMESYKAQMGATGPATNLLGTLGVRLEEQRNKSTCDEKKTNGELKNTTV</sequence>
<dbReference type="OMA" id="TKDYIWQ"/>
<reference evidence="2" key="1">
    <citation type="submission" date="2018-04" db="EMBL/GenBank/DDBJ databases">
        <authorList>
            <person name="Go L.Y."/>
            <person name="Mitchell J.A."/>
        </authorList>
    </citation>
    <scope>NUCLEOTIDE SEQUENCE</scope>
    <source>
        <tissue evidence="2">Whole organism</tissue>
    </source>
</reference>
<feature type="region of interest" description="Disordered" evidence="1">
    <location>
        <begin position="630"/>
        <end position="650"/>
    </location>
</feature>
<accession>A0A336LLL9</accession>
<dbReference type="PANTHER" id="PTHR13060">
    <property type="entry name" value="SGT1 PROTEIN HSGT1 SUPPRESSOR OF GCR2"/>
    <property type="match status" value="1"/>
</dbReference>
<name>A0A336LLL9_CULSO</name>
<dbReference type="GO" id="GO:0005634">
    <property type="term" value="C:nucleus"/>
    <property type="evidence" value="ECO:0007669"/>
    <property type="project" value="TreeGrafter"/>
</dbReference>
<dbReference type="EMBL" id="UFQS01000040">
    <property type="protein sequence ID" value="SSW98219.1"/>
    <property type="molecule type" value="Genomic_DNA"/>
</dbReference>
<protein>
    <submittedName>
        <fullName evidence="3">CSON010150 protein</fullName>
    </submittedName>
</protein>
<evidence type="ECO:0000313" key="2">
    <source>
        <dbReference type="EMBL" id="SSW98219.1"/>
    </source>
</evidence>
<feature type="region of interest" description="Disordered" evidence="1">
    <location>
        <begin position="466"/>
        <end position="495"/>
    </location>
</feature>
<feature type="compositionally biased region" description="Basic residues" evidence="1">
    <location>
        <begin position="478"/>
        <end position="489"/>
    </location>
</feature>